<dbReference type="InterPro" id="IPR029050">
    <property type="entry name" value="Immunoprotect_excell_Ig-like"/>
</dbReference>
<dbReference type="Gene3D" id="2.60.40.1240">
    <property type="match status" value="1"/>
</dbReference>
<protein>
    <submittedName>
        <fullName evidence="3">Uncharacterized protein</fullName>
    </submittedName>
</protein>
<dbReference type="EMBL" id="CP114014">
    <property type="protein sequence ID" value="XAY06693.1"/>
    <property type="molecule type" value="Genomic_DNA"/>
</dbReference>
<name>A0AAU7AZE7_9ACTN</name>
<evidence type="ECO:0000313" key="3">
    <source>
        <dbReference type="EMBL" id="XAY06693.1"/>
    </source>
</evidence>
<evidence type="ECO:0000256" key="1">
    <source>
        <dbReference type="ARBA" id="ARBA00022729"/>
    </source>
</evidence>
<sequence length="439" mass="46798">MPRSLLLHAAAATGACLLLAGCGGGSDEEPSTDPAKFSRAFKAATGVTLTARTSNDLTILKANQEQYDRFGAFSIYIAGDEEQRKRLLDTGAGDLKEYENGIVVSATTGEREPDVARRLDQAVRAAIAERPSLIPAADRLCPAAGIDPAEGKEGTCLLPDKRLTVVNLGSELQTPALQATIVSATTATTLPTQSTFSEPPRAKDRYVVVRYKVTNGASKPLSSIRTSLVVGPNEYAESNDSYRLEATGDRPFPLQPSATATLTTAFDIPSAAAEEALKSGALQLPAELTEDSSFLSDREAVGRIRLAGVKQLKLGSAAKTRIASKRAERTKSAERALKQFYTAMRKGDVAGVCRRLTNAVLKRFGGESACRSGRFVKETAKSKAPRSNTGLRLTTILTSQQSRAVILVRGKNGYSDSARLARQGSLWRVQGTRKFSSGG</sequence>
<dbReference type="PROSITE" id="PS51257">
    <property type="entry name" value="PROKAR_LIPOPROTEIN"/>
    <property type="match status" value="1"/>
</dbReference>
<feature type="signal peptide" evidence="2">
    <location>
        <begin position="1"/>
        <end position="20"/>
    </location>
</feature>
<gene>
    <name evidence="3" type="ORF">DSM112329_03570</name>
</gene>
<dbReference type="AlphaFoldDB" id="A0AAU7AZE7"/>
<keyword evidence="1 2" id="KW-0732">Signal</keyword>
<reference evidence="3" key="1">
    <citation type="submission" date="2022-12" db="EMBL/GenBank/DDBJ databases">
        <title>Paraconexibacter alkalitolerans sp. nov. and Baekduia alba sp. nov., isolated from soil and emended description of the genera Paraconexibacter (Chun et al., 2020) and Baekduia (An et al., 2020).</title>
        <authorList>
            <person name="Vieira S."/>
            <person name="Huber K.J."/>
            <person name="Geppert A."/>
            <person name="Wolf J."/>
            <person name="Neumann-Schaal M."/>
            <person name="Muesken M."/>
            <person name="Overmann J."/>
        </authorList>
    </citation>
    <scope>NUCLEOTIDE SEQUENCE</scope>
    <source>
        <strain evidence="3">AEG42_29</strain>
    </source>
</reference>
<feature type="chain" id="PRO_5043515169" evidence="2">
    <location>
        <begin position="21"/>
        <end position="439"/>
    </location>
</feature>
<dbReference type="RefSeq" id="WP_354697912.1">
    <property type="nucleotide sequence ID" value="NZ_CP114014.1"/>
</dbReference>
<accession>A0AAU7AZE7</accession>
<proteinExistence type="predicted"/>
<dbReference type="KEGG" id="parq:DSM112329_03570"/>
<evidence type="ECO:0000256" key="2">
    <source>
        <dbReference type="SAM" id="SignalP"/>
    </source>
</evidence>
<organism evidence="3">
    <name type="scientific">Paraconexibacter sp. AEG42_29</name>
    <dbReference type="NCBI Taxonomy" id="2997339"/>
    <lineage>
        <taxon>Bacteria</taxon>
        <taxon>Bacillati</taxon>
        <taxon>Actinomycetota</taxon>
        <taxon>Thermoleophilia</taxon>
        <taxon>Solirubrobacterales</taxon>
        <taxon>Paraconexibacteraceae</taxon>
        <taxon>Paraconexibacter</taxon>
    </lineage>
</organism>